<comment type="caution">
    <text evidence="2">The sequence shown here is derived from an EMBL/GenBank/DDBJ whole genome shotgun (WGS) entry which is preliminary data.</text>
</comment>
<sequence length="231" mass="24400">MSESAAFRSSAALDDLSAARFAALDGLTPAVVVVDVQHDFGHPDAIGPMCETPADLASVQDAVAAIGRLVDAAREHAVPVVWVQLETDHDTWTVNNWLRNGSRDLPLGDANPCVAGTPGAAWYGGLEPRPGEIVVSKNSYSGFIGTDLAARLREAGIDWLVVTGLTTECCVFSTANDAMQHDYPVVVPRDACASYGARFHEAALEMLALNSSMVTTTDEVVGRFAARSVTA</sequence>
<protein>
    <submittedName>
        <fullName evidence="2">Cysteine hydrolase</fullName>
    </submittedName>
</protein>
<organism evidence="2 3">
    <name type="scientific">Nocardioides daeguensis</name>
    <dbReference type="NCBI Taxonomy" id="908359"/>
    <lineage>
        <taxon>Bacteria</taxon>
        <taxon>Bacillati</taxon>
        <taxon>Actinomycetota</taxon>
        <taxon>Actinomycetes</taxon>
        <taxon>Propionibacteriales</taxon>
        <taxon>Nocardioidaceae</taxon>
        <taxon>Nocardioides</taxon>
    </lineage>
</organism>
<evidence type="ECO:0000259" key="1">
    <source>
        <dbReference type="Pfam" id="PF00857"/>
    </source>
</evidence>
<accession>A0ABP6W9D3</accession>
<dbReference type="RefSeq" id="WP_218236121.1">
    <property type="nucleotide sequence ID" value="NZ_BAABBB010000022.1"/>
</dbReference>
<dbReference type="InterPro" id="IPR000868">
    <property type="entry name" value="Isochorismatase-like_dom"/>
</dbReference>
<dbReference type="GO" id="GO:0016787">
    <property type="term" value="F:hydrolase activity"/>
    <property type="evidence" value="ECO:0007669"/>
    <property type="project" value="UniProtKB-KW"/>
</dbReference>
<dbReference type="CDD" id="cd00431">
    <property type="entry name" value="cysteine_hydrolases"/>
    <property type="match status" value="1"/>
</dbReference>
<feature type="domain" description="Isochorismatase-like" evidence="1">
    <location>
        <begin position="30"/>
        <end position="219"/>
    </location>
</feature>
<dbReference type="EMBL" id="BAABBB010000022">
    <property type="protein sequence ID" value="GAA3547035.1"/>
    <property type="molecule type" value="Genomic_DNA"/>
</dbReference>
<dbReference type="InterPro" id="IPR050272">
    <property type="entry name" value="Isochorismatase-like_hydrls"/>
</dbReference>
<evidence type="ECO:0000313" key="2">
    <source>
        <dbReference type="EMBL" id="GAA3547035.1"/>
    </source>
</evidence>
<proteinExistence type="predicted"/>
<dbReference type="PANTHER" id="PTHR43540">
    <property type="entry name" value="PEROXYUREIDOACRYLATE/UREIDOACRYLATE AMIDOHYDROLASE-RELATED"/>
    <property type="match status" value="1"/>
</dbReference>
<dbReference type="Proteomes" id="UP001500301">
    <property type="component" value="Unassembled WGS sequence"/>
</dbReference>
<keyword evidence="3" id="KW-1185">Reference proteome</keyword>
<dbReference type="Pfam" id="PF00857">
    <property type="entry name" value="Isochorismatase"/>
    <property type="match status" value="1"/>
</dbReference>
<reference evidence="3" key="1">
    <citation type="journal article" date="2019" name="Int. J. Syst. Evol. Microbiol.">
        <title>The Global Catalogue of Microorganisms (GCM) 10K type strain sequencing project: providing services to taxonomists for standard genome sequencing and annotation.</title>
        <authorList>
            <consortium name="The Broad Institute Genomics Platform"/>
            <consortium name="The Broad Institute Genome Sequencing Center for Infectious Disease"/>
            <person name="Wu L."/>
            <person name="Ma J."/>
        </authorList>
    </citation>
    <scope>NUCLEOTIDE SEQUENCE [LARGE SCALE GENOMIC DNA]</scope>
    <source>
        <strain evidence="3">JCM 17460</strain>
    </source>
</reference>
<name>A0ABP6W9D3_9ACTN</name>
<evidence type="ECO:0000313" key="3">
    <source>
        <dbReference type="Proteomes" id="UP001500301"/>
    </source>
</evidence>
<gene>
    <name evidence="2" type="ORF">GCM10022263_37660</name>
</gene>
<keyword evidence="2" id="KW-0378">Hydrolase</keyword>